<dbReference type="PANTHER" id="PTHR21596:SF65">
    <property type="entry name" value="PROTEIN INVOLVED IN DE NOVO 2-RELATED"/>
    <property type="match status" value="1"/>
</dbReference>
<evidence type="ECO:0000313" key="3">
    <source>
        <dbReference type="Proteomes" id="UP001177140"/>
    </source>
</evidence>
<dbReference type="InterPro" id="IPR045177">
    <property type="entry name" value="FDM1-5/IDN2"/>
</dbReference>
<dbReference type="EMBL" id="JAJJMA010040695">
    <property type="protein sequence ID" value="MCL7025017.1"/>
    <property type="molecule type" value="Genomic_DNA"/>
</dbReference>
<feature type="region of interest" description="Disordered" evidence="1">
    <location>
        <begin position="1"/>
        <end position="26"/>
    </location>
</feature>
<feature type="compositionally biased region" description="Basic and acidic residues" evidence="1">
    <location>
        <begin position="7"/>
        <end position="26"/>
    </location>
</feature>
<organism evidence="2 3">
    <name type="scientific">Papaver nudicaule</name>
    <name type="common">Iceland poppy</name>
    <dbReference type="NCBI Taxonomy" id="74823"/>
    <lineage>
        <taxon>Eukaryota</taxon>
        <taxon>Viridiplantae</taxon>
        <taxon>Streptophyta</taxon>
        <taxon>Embryophyta</taxon>
        <taxon>Tracheophyta</taxon>
        <taxon>Spermatophyta</taxon>
        <taxon>Magnoliopsida</taxon>
        <taxon>Ranunculales</taxon>
        <taxon>Papaveraceae</taxon>
        <taxon>Papaveroideae</taxon>
        <taxon>Papaver</taxon>
    </lineage>
</organism>
<comment type="caution">
    <text evidence="2">The sequence shown here is derived from an EMBL/GenBank/DDBJ whole genome shotgun (WGS) entry which is preliminary data.</text>
</comment>
<name>A0AA41RUF0_PAPNU</name>
<keyword evidence="3" id="KW-1185">Reference proteome</keyword>
<evidence type="ECO:0000313" key="2">
    <source>
        <dbReference type="EMBL" id="MCL7025017.1"/>
    </source>
</evidence>
<dbReference type="PANTHER" id="PTHR21596">
    <property type="entry name" value="RIBONUCLEASE P SUBUNIT P38"/>
    <property type="match status" value="1"/>
</dbReference>
<gene>
    <name evidence="2" type="ORF">MKW94_016885</name>
</gene>
<protein>
    <submittedName>
        <fullName evidence="2">Uncharacterized protein</fullName>
    </submittedName>
</protein>
<evidence type="ECO:0000256" key="1">
    <source>
        <dbReference type="SAM" id="MobiDB-lite"/>
    </source>
</evidence>
<dbReference type="AlphaFoldDB" id="A0AA41RUF0"/>
<dbReference type="GO" id="GO:0080188">
    <property type="term" value="P:gene silencing by siRNA-directed DNA methylation"/>
    <property type="evidence" value="ECO:0007669"/>
    <property type="project" value="InterPro"/>
</dbReference>
<proteinExistence type="predicted"/>
<sequence length="100" mass="11555">MGGEDESFNRNMDELSKNLEEKEGELESLKDLNQALVVKERKSNDELQEARKESITGLRDMSSDRALIGIKRMEELESKPFHELCKRKYGTGNLEVMKLH</sequence>
<dbReference type="Proteomes" id="UP001177140">
    <property type="component" value="Unassembled WGS sequence"/>
</dbReference>
<accession>A0AA41RUF0</accession>
<reference evidence="2" key="1">
    <citation type="submission" date="2022-03" db="EMBL/GenBank/DDBJ databases">
        <title>A functionally conserved STORR gene fusion in Papaver species that diverged 16.8 million years ago.</title>
        <authorList>
            <person name="Catania T."/>
        </authorList>
    </citation>
    <scope>NUCLEOTIDE SEQUENCE</scope>
    <source>
        <strain evidence="2">S-191538</strain>
    </source>
</reference>